<protein>
    <submittedName>
        <fullName evidence="2">Uncharacterized protein</fullName>
    </submittedName>
</protein>
<keyword evidence="3" id="KW-1185">Reference proteome</keyword>
<dbReference type="OrthoDB" id="765404at2759"/>
<gene>
    <name evidence="2" type="ORF">HPP92_018696</name>
</gene>
<evidence type="ECO:0000256" key="1">
    <source>
        <dbReference type="SAM" id="MobiDB-lite"/>
    </source>
</evidence>
<dbReference type="EMBL" id="JADCNL010000009">
    <property type="protein sequence ID" value="KAG0467116.1"/>
    <property type="molecule type" value="Genomic_DNA"/>
</dbReference>
<dbReference type="AlphaFoldDB" id="A0A835QAC8"/>
<evidence type="ECO:0000313" key="3">
    <source>
        <dbReference type="Proteomes" id="UP000636800"/>
    </source>
</evidence>
<sequence length="85" mass="9380">MVRARRGVPLRKGKGRQTKLRDRERRQALMSTVSADVLEGEKVGAGALGVGTGIEYFQVLNAPLFSLDCTLLDDTLRDAMQCSRE</sequence>
<accession>A0A835QAC8</accession>
<dbReference type="Proteomes" id="UP000636800">
    <property type="component" value="Unassembled WGS sequence"/>
</dbReference>
<feature type="compositionally biased region" description="Basic residues" evidence="1">
    <location>
        <begin position="1"/>
        <end position="18"/>
    </location>
</feature>
<proteinExistence type="predicted"/>
<organism evidence="2 3">
    <name type="scientific">Vanilla planifolia</name>
    <name type="common">Vanilla</name>
    <dbReference type="NCBI Taxonomy" id="51239"/>
    <lineage>
        <taxon>Eukaryota</taxon>
        <taxon>Viridiplantae</taxon>
        <taxon>Streptophyta</taxon>
        <taxon>Embryophyta</taxon>
        <taxon>Tracheophyta</taxon>
        <taxon>Spermatophyta</taxon>
        <taxon>Magnoliopsida</taxon>
        <taxon>Liliopsida</taxon>
        <taxon>Asparagales</taxon>
        <taxon>Orchidaceae</taxon>
        <taxon>Vanilloideae</taxon>
        <taxon>Vanilleae</taxon>
        <taxon>Vanilla</taxon>
    </lineage>
</organism>
<reference evidence="2 3" key="1">
    <citation type="journal article" date="2020" name="Nat. Food">
        <title>A phased Vanilla planifolia genome enables genetic improvement of flavour and production.</title>
        <authorList>
            <person name="Hasing T."/>
            <person name="Tang H."/>
            <person name="Brym M."/>
            <person name="Khazi F."/>
            <person name="Huang T."/>
            <person name="Chambers A.H."/>
        </authorList>
    </citation>
    <scope>NUCLEOTIDE SEQUENCE [LARGE SCALE GENOMIC DNA]</scope>
    <source>
        <tissue evidence="2">Leaf</tissue>
    </source>
</reference>
<feature type="region of interest" description="Disordered" evidence="1">
    <location>
        <begin position="1"/>
        <end position="22"/>
    </location>
</feature>
<comment type="caution">
    <text evidence="2">The sequence shown here is derived from an EMBL/GenBank/DDBJ whole genome shotgun (WGS) entry which is preliminary data.</text>
</comment>
<name>A0A835QAC8_VANPL</name>
<evidence type="ECO:0000313" key="2">
    <source>
        <dbReference type="EMBL" id="KAG0467116.1"/>
    </source>
</evidence>